<dbReference type="InterPro" id="IPR035093">
    <property type="entry name" value="RelE/ParE_toxin_dom_sf"/>
</dbReference>
<dbReference type="PANTHER" id="PTHR33755">
    <property type="entry name" value="TOXIN PARE1-RELATED"/>
    <property type="match status" value="1"/>
</dbReference>
<dbReference type="Pfam" id="PF05016">
    <property type="entry name" value="ParE_toxin"/>
    <property type="match status" value="1"/>
</dbReference>
<evidence type="ECO:0000313" key="4">
    <source>
        <dbReference type="Proteomes" id="UP000639859"/>
    </source>
</evidence>
<evidence type="ECO:0000313" key="3">
    <source>
        <dbReference type="EMBL" id="MBI1685811.1"/>
    </source>
</evidence>
<protein>
    <submittedName>
        <fullName evidence="3">Type II toxin-antitoxin system RelE/ParE family toxin</fullName>
    </submittedName>
</protein>
<comment type="caution">
    <text evidence="3">The sequence shown here is derived from an EMBL/GenBank/DDBJ whole genome shotgun (WGS) entry which is preliminary data.</text>
</comment>
<dbReference type="RefSeq" id="WP_198577714.1">
    <property type="nucleotide sequence ID" value="NZ_JADWOX010000016.1"/>
</dbReference>
<dbReference type="InterPro" id="IPR007712">
    <property type="entry name" value="RelE/ParE_toxin"/>
</dbReference>
<dbReference type="EMBL" id="JADWOX010000016">
    <property type="protein sequence ID" value="MBI1685811.1"/>
    <property type="molecule type" value="Genomic_DNA"/>
</dbReference>
<dbReference type="Gene3D" id="3.30.2310.20">
    <property type="entry name" value="RelE-like"/>
    <property type="match status" value="1"/>
</dbReference>
<dbReference type="Proteomes" id="UP000639859">
    <property type="component" value="Unassembled WGS sequence"/>
</dbReference>
<keyword evidence="2" id="KW-1277">Toxin-antitoxin system</keyword>
<proteinExistence type="inferred from homology"/>
<sequence>MAGFQVVRSAEARRDLRVLYVWIATNGGQERAEAVVARIETALSRLARRPLLGRLRPDFANEPRAFSVRPWLIVYRPLPDGAGVRIVRILDSRQDTAALMGKKS</sequence>
<organism evidence="3 4">
    <name type="scientific">Caulobacter hibisci</name>
    <dbReference type="NCBI Taxonomy" id="2035993"/>
    <lineage>
        <taxon>Bacteria</taxon>
        <taxon>Pseudomonadati</taxon>
        <taxon>Pseudomonadota</taxon>
        <taxon>Alphaproteobacteria</taxon>
        <taxon>Caulobacterales</taxon>
        <taxon>Caulobacteraceae</taxon>
        <taxon>Caulobacter</taxon>
    </lineage>
</organism>
<dbReference type="InterPro" id="IPR051803">
    <property type="entry name" value="TA_system_RelE-like_toxin"/>
</dbReference>
<evidence type="ECO:0000256" key="2">
    <source>
        <dbReference type="ARBA" id="ARBA00022649"/>
    </source>
</evidence>
<gene>
    <name evidence="3" type="ORF">I4Q42_19250</name>
</gene>
<name>A0ABS0T1R1_9CAUL</name>
<reference evidence="3 4" key="1">
    <citation type="submission" date="2020-11" db="EMBL/GenBank/DDBJ databases">
        <title>genome sequence of strain KACC 18849.</title>
        <authorList>
            <person name="Gao J."/>
            <person name="Zhang X."/>
        </authorList>
    </citation>
    <scope>NUCLEOTIDE SEQUENCE [LARGE SCALE GENOMIC DNA]</scope>
    <source>
        <strain evidence="3 4">KACC 18849</strain>
    </source>
</reference>
<evidence type="ECO:0000256" key="1">
    <source>
        <dbReference type="ARBA" id="ARBA00006226"/>
    </source>
</evidence>
<accession>A0ABS0T1R1</accession>
<comment type="similarity">
    <text evidence="1">Belongs to the RelE toxin family.</text>
</comment>
<keyword evidence="4" id="KW-1185">Reference proteome</keyword>